<feature type="compositionally biased region" description="Low complexity" evidence="1">
    <location>
        <begin position="250"/>
        <end position="261"/>
    </location>
</feature>
<reference evidence="2 3" key="1">
    <citation type="journal article" date="2018" name="New Phytol.">
        <title>Comparative genomics and transcriptomics depict ericoid mycorrhizal fungi as versatile saprotrophs and plant mutualists.</title>
        <authorList>
            <person name="Martino E."/>
            <person name="Morin E."/>
            <person name="Grelet G.A."/>
            <person name="Kuo A."/>
            <person name="Kohler A."/>
            <person name="Daghino S."/>
            <person name="Barry K.W."/>
            <person name="Cichocki N."/>
            <person name="Clum A."/>
            <person name="Dockter R.B."/>
            <person name="Hainaut M."/>
            <person name="Kuo R.C."/>
            <person name="LaButti K."/>
            <person name="Lindahl B.D."/>
            <person name="Lindquist E.A."/>
            <person name="Lipzen A."/>
            <person name="Khouja H.R."/>
            <person name="Magnuson J."/>
            <person name="Murat C."/>
            <person name="Ohm R.A."/>
            <person name="Singer S.W."/>
            <person name="Spatafora J.W."/>
            <person name="Wang M."/>
            <person name="Veneault-Fourrey C."/>
            <person name="Henrissat B."/>
            <person name="Grigoriev I.V."/>
            <person name="Martin F.M."/>
            <person name="Perotto S."/>
        </authorList>
    </citation>
    <scope>NUCLEOTIDE SEQUENCE [LARGE SCALE GENOMIC DNA]</scope>
    <source>
        <strain evidence="2 3">ATCC 22711</strain>
    </source>
</reference>
<dbReference type="STRING" id="857342.A0A2T3B0X7"/>
<accession>A0A2T3B0X7</accession>
<evidence type="ECO:0000313" key="3">
    <source>
        <dbReference type="Proteomes" id="UP000241818"/>
    </source>
</evidence>
<dbReference type="Proteomes" id="UP000241818">
    <property type="component" value="Unassembled WGS sequence"/>
</dbReference>
<evidence type="ECO:0000256" key="1">
    <source>
        <dbReference type="SAM" id="MobiDB-lite"/>
    </source>
</evidence>
<feature type="compositionally biased region" description="Polar residues" evidence="1">
    <location>
        <begin position="471"/>
        <end position="487"/>
    </location>
</feature>
<feature type="region of interest" description="Disordered" evidence="1">
    <location>
        <begin position="240"/>
        <end position="270"/>
    </location>
</feature>
<feature type="compositionally biased region" description="Polar residues" evidence="1">
    <location>
        <begin position="428"/>
        <end position="462"/>
    </location>
</feature>
<dbReference type="GeneID" id="36576296"/>
<keyword evidence="3" id="KW-1185">Reference proteome</keyword>
<dbReference type="OrthoDB" id="3565174at2759"/>
<gene>
    <name evidence="2" type="ORF">M430DRAFT_51373</name>
</gene>
<name>A0A2T3B0X7_AMORE</name>
<dbReference type="EMBL" id="KZ679012">
    <property type="protein sequence ID" value="PSS17051.1"/>
    <property type="molecule type" value="Genomic_DNA"/>
</dbReference>
<dbReference type="AlphaFoldDB" id="A0A2T3B0X7"/>
<feature type="region of interest" description="Disordered" evidence="1">
    <location>
        <begin position="1"/>
        <end position="24"/>
    </location>
</feature>
<evidence type="ECO:0008006" key="4">
    <source>
        <dbReference type="Google" id="ProtNLM"/>
    </source>
</evidence>
<feature type="region of interest" description="Disordered" evidence="1">
    <location>
        <begin position="365"/>
        <end position="506"/>
    </location>
</feature>
<sequence length="654" mass="72441">MPRRRRPSTTSTISSGDGDGLETRDYRDENEVLKAVAKDANEETFPVYLLEDVTVYSMDGKTLESLLEVTIKGKLLVRGRLVIPKDEPEIHHLKKSEYNGKWITFITQSYSVGWGPSTIWAMGQRRWFEVRPSSQYEPTYAKMMEGLYVYYLVTEIHEQSGKKFQKGPVDEVFAKYADLEGGHLLKENTPAKIKAHAGFLLPQMLKLDDNVNWIGTSFFKWLANECPDIHRTTLQNSGIILPPSKPEIPNTSGTRTRNNSTPPVAGATDSGKIKDYERRQKITAGAPSTIETIHRLILDLKAKKAADKLSMASVWTALYHDLQLEQSEAKAIVRCYAKEIVDLLPIGEWKGIKLYKQLVKQAALSDLPDPSPEEPNDKDNSAKDHQSKEDPDVKKVPAEQCRLARQMVLKPRNKVIDRKRPVSKKRTNSGLDGPSNTSSSLTTPEPLKSQSLAAKTSVQRSGKNPGLRPTGVSSNTGNEMTDASSAPSGKLPNAVLGNGGRAKKRKLLEPEMGDVSDDEDEAMWGAMDSLFVSDHEEGTHAQSKLNLELTSVMLPSTEATGPNGSWVCPKEGCSTIIRDTEGEDAKEEIGEHQASHINMADLQYLVQSESRGSGLESNYLLAHLRKIGERARLEEAAMKDGALETVEPIKRANI</sequence>
<feature type="compositionally biased region" description="Basic and acidic residues" evidence="1">
    <location>
        <begin position="375"/>
        <end position="397"/>
    </location>
</feature>
<proteinExistence type="predicted"/>
<organism evidence="2 3">
    <name type="scientific">Amorphotheca resinae ATCC 22711</name>
    <dbReference type="NCBI Taxonomy" id="857342"/>
    <lineage>
        <taxon>Eukaryota</taxon>
        <taxon>Fungi</taxon>
        <taxon>Dikarya</taxon>
        <taxon>Ascomycota</taxon>
        <taxon>Pezizomycotina</taxon>
        <taxon>Leotiomycetes</taxon>
        <taxon>Helotiales</taxon>
        <taxon>Amorphothecaceae</taxon>
        <taxon>Amorphotheca</taxon>
    </lineage>
</organism>
<dbReference type="RefSeq" id="XP_024720559.1">
    <property type="nucleotide sequence ID" value="XM_024868215.1"/>
</dbReference>
<protein>
    <recommendedName>
        <fullName evidence="4">DNA (cytosine-5)-methyltransferase 1 replication foci domain-containing protein</fullName>
    </recommendedName>
</protein>
<evidence type="ECO:0000313" key="2">
    <source>
        <dbReference type="EMBL" id="PSS17051.1"/>
    </source>
</evidence>
<dbReference type="InParanoid" id="A0A2T3B0X7"/>